<evidence type="ECO:0000313" key="2">
    <source>
        <dbReference type="Proteomes" id="UP000005709"/>
    </source>
</evidence>
<dbReference type="AlphaFoldDB" id="C8PFM3"/>
<dbReference type="Proteomes" id="UP000005709">
    <property type="component" value="Unassembled WGS sequence"/>
</dbReference>
<keyword evidence="2" id="KW-1185">Reference proteome</keyword>
<organism evidence="1 2">
    <name type="scientific">Campylobacter gracilis RM3268</name>
    <dbReference type="NCBI Taxonomy" id="553220"/>
    <lineage>
        <taxon>Bacteria</taxon>
        <taxon>Pseudomonadati</taxon>
        <taxon>Campylobacterota</taxon>
        <taxon>Epsilonproteobacteria</taxon>
        <taxon>Campylobacterales</taxon>
        <taxon>Campylobacteraceae</taxon>
        <taxon>Campylobacter</taxon>
    </lineage>
</organism>
<dbReference type="EMBL" id="ACYG01000015">
    <property type="protein sequence ID" value="EEV18407.1"/>
    <property type="molecule type" value="Genomic_DNA"/>
</dbReference>
<evidence type="ECO:0000313" key="1">
    <source>
        <dbReference type="EMBL" id="EEV18407.1"/>
    </source>
</evidence>
<comment type="caution">
    <text evidence="1">The sequence shown here is derived from an EMBL/GenBank/DDBJ whole genome shotgun (WGS) entry which is preliminary data.</text>
</comment>
<gene>
    <name evidence="1" type="ORF">CAMGR0001_1754</name>
</gene>
<dbReference type="RefSeq" id="WP_005870095.1">
    <property type="nucleotide sequence ID" value="NZ_ACYG01000015.1"/>
</dbReference>
<accession>C8PFM3</accession>
<sequence>MAQWQSEISKAKDDWNGLKRLMDQIKQNETLGKNERAKLYVDISDRLKELREAER</sequence>
<reference evidence="1 2" key="1">
    <citation type="submission" date="2009-07" db="EMBL/GenBank/DDBJ databases">
        <authorList>
            <person name="Madupu R."/>
            <person name="Sebastian Y."/>
            <person name="Durkin A.S."/>
            <person name="Torralba M."/>
            <person name="Methe B."/>
            <person name="Sutton G.G."/>
            <person name="Strausberg R.L."/>
            <person name="Nelson K.E."/>
        </authorList>
    </citation>
    <scope>NUCLEOTIDE SEQUENCE [LARGE SCALE GENOMIC DNA]</scope>
    <source>
        <strain evidence="1 2">RM3268</strain>
    </source>
</reference>
<protein>
    <submittedName>
        <fullName evidence="1">Uncharacterized protein</fullName>
    </submittedName>
</protein>
<proteinExistence type="predicted"/>
<name>C8PFM3_9BACT</name>